<comment type="subcellular location">
    <subcellularLocation>
        <location evidence="1">Cell membrane</location>
        <topology evidence="1">Peripheral membrane protein</topology>
    </subcellularLocation>
</comment>
<evidence type="ECO:0000256" key="3">
    <source>
        <dbReference type="ARBA" id="ARBA00022448"/>
    </source>
</evidence>
<evidence type="ECO:0000313" key="13">
    <source>
        <dbReference type="Proteomes" id="UP000052012"/>
    </source>
</evidence>
<dbReference type="CDD" id="cd03225">
    <property type="entry name" value="ABC_cobalt_CbiO_domain1"/>
    <property type="match status" value="2"/>
</dbReference>
<evidence type="ECO:0000256" key="4">
    <source>
        <dbReference type="ARBA" id="ARBA00022475"/>
    </source>
</evidence>
<dbReference type="SMART" id="SM00382">
    <property type="entry name" value="AAA"/>
    <property type="match status" value="2"/>
</dbReference>
<proteinExistence type="inferred from homology"/>
<keyword evidence="9" id="KW-0472">Membrane</keyword>
<keyword evidence="6" id="KW-0547">Nucleotide-binding</keyword>
<sequence>MENKSMIEFKDVTFQYNSQSEPTLKHINLNIKAGEKVLIAGPSGSGKSTLGNLINGIIPRNIKGMLDGEILIDGKNTQSMSLFDLSLKVGTLLQNSNDQFVGLTVAEDIAFGMENDCVDNSDMNKKVNQWAKRLDLKDLLSQAPSELSGGQKQRTGLAGIMVDEAPILLLDEPLAALDPASGAASINLIDAIHNELNNTVIVIEHRIEEVLNQSVDKIILMNNGEIVGVFKPDELLKKDILTNYGLRNPLYLDLIRLSGVDISGLEHISSAKLVDGKYLLPKLQQANAYAKYRPDISTASPVLKIDNLNFAYKQKIIFENLNLSINRGDMLALVGKNGVGKSTLSKLIAGFINPQSGSVYLGDESLDGVTIKQRADKIGYIMQDPDKMISKVMIQDEVALGLKLRGFDDDYINRKVMEVLKICHLYEFRNWPISALSYGQKKRLTIASILALNPKILILDEPTAGQDYYHYTEIMQFLKSLNQEHHITMIFVTHDMYLMTEYANRAVALGNHGILKDDYPENVLNDESVVKAAHLKSTSISTIADRFNLNADRLTHYLISKESNIKNE</sequence>
<evidence type="ECO:0000259" key="11">
    <source>
        <dbReference type="PROSITE" id="PS50893"/>
    </source>
</evidence>
<accession>A0A0R2AT64</accession>
<dbReference type="EMBL" id="AYYQ01000003">
    <property type="protein sequence ID" value="KRM69538.1"/>
    <property type="molecule type" value="Genomic_DNA"/>
</dbReference>
<dbReference type="InterPro" id="IPR027417">
    <property type="entry name" value="P-loop_NTPase"/>
</dbReference>
<dbReference type="PROSITE" id="PS00211">
    <property type="entry name" value="ABC_TRANSPORTER_1"/>
    <property type="match status" value="1"/>
</dbReference>
<comment type="similarity">
    <text evidence="2">Belongs to the ABC transporter superfamily.</text>
</comment>
<keyword evidence="5" id="KW-0677">Repeat</keyword>
<dbReference type="GO" id="GO:0042626">
    <property type="term" value="F:ATPase-coupled transmembrane transporter activity"/>
    <property type="evidence" value="ECO:0007669"/>
    <property type="project" value="TreeGrafter"/>
</dbReference>
<dbReference type="GO" id="GO:0016887">
    <property type="term" value="F:ATP hydrolysis activity"/>
    <property type="evidence" value="ECO:0007669"/>
    <property type="project" value="InterPro"/>
</dbReference>
<evidence type="ECO:0000313" key="12">
    <source>
        <dbReference type="EMBL" id="KRM69538.1"/>
    </source>
</evidence>
<dbReference type="Gene3D" id="3.40.50.300">
    <property type="entry name" value="P-loop containing nucleotide triphosphate hydrolases"/>
    <property type="match status" value="2"/>
</dbReference>
<dbReference type="PATRIC" id="fig|1423781.4.peg.1066"/>
<evidence type="ECO:0000256" key="7">
    <source>
        <dbReference type="ARBA" id="ARBA00022840"/>
    </source>
</evidence>
<comment type="function">
    <text evidence="10">Probably part of an ABC transporter complex. Responsible for energy coupling to the transport system.</text>
</comment>
<keyword evidence="8" id="KW-1278">Translocase</keyword>
<dbReference type="Pfam" id="PF12558">
    <property type="entry name" value="DUF3744"/>
    <property type="match status" value="1"/>
</dbReference>
<dbReference type="STRING" id="1423781.FD06_GL001026"/>
<dbReference type="InterPro" id="IPR003593">
    <property type="entry name" value="AAA+_ATPase"/>
</dbReference>
<name>A0A0R2AT64_9LACO</name>
<feature type="domain" description="ABC transporter" evidence="11">
    <location>
        <begin position="303"/>
        <end position="536"/>
    </location>
</feature>
<keyword evidence="7" id="KW-0067">ATP-binding</keyword>
<dbReference type="GO" id="GO:0005524">
    <property type="term" value="F:ATP binding"/>
    <property type="evidence" value="ECO:0007669"/>
    <property type="project" value="UniProtKB-KW"/>
</dbReference>
<dbReference type="Proteomes" id="UP000052012">
    <property type="component" value="Unassembled WGS sequence"/>
</dbReference>
<dbReference type="PANTHER" id="PTHR43553:SF26">
    <property type="entry name" value="ABC TRANSPORTER ATP-BINDING PROTEIN BC_2655-RELATED"/>
    <property type="match status" value="1"/>
</dbReference>
<dbReference type="SUPFAM" id="SSF52540">
    <property type="entry name" value="P-loop containing nucleoside triphosphate hydrolases"/>
    <property type="match status" value="2"/>
</dbReference>
<evidence type="ECO:0000256" key="1">
    <source>
        <dbReference type="ARBA" id="ARBA00004202"/>
    </source>
</evidence>
<evidence type="ECO:0000256" key="5">
    <source>
        <dbReference type="ARBA" id="ARBA00022737"/>
    </source>
</evidence>
<gene>
    <name evidence="12" type="ORF">FD06_GL001026</name>
</gene>
<dbReference type="InterPro" id="IPR003439">
    <property type="entry name" value="ABC_transporter-like_ATP-bd"/>
</dbReference>
<keyword evidence="3" id="KW-0813">Transport</keyword>
<protein>
    <submittedName>
        <fullName evidence="12">Abc transporter</fullName>
    </submittedName>
</protein>
<dbReference type="InterPro" id="IPR022216">
    <property type="entry name" value="ABC_Co_transporter"/>
</dbReference>
<dbReference type="Pfam" id="PF00005">
    <property type="entry name" value="ABC_tran"/>
    <property type="match status" value="2"/>
</dbReference>
<feature type="domain" description="ABC transporter" evidence="11">
    <location>
        <begin position="7"/>
        <end position="248"/>
    </location>
</feature>
<dbReference type="RefSeq" id="WP_056965637.1">
    <property type="nucleotide sequence ID" value="NZ_AYYQ01000003.1"/>
</dbReference>
<evidence type="ECO:0000256" key="8">
    <source>
        <dbReference type="ARBA" id="ARBA00022967"/>
    </source>
</evidence>
<keyword evidence="13" id="KW-1185">Reference proteome</keyword>
<dbReference type="GO" id="GO:0043190">
    <property type="term" value="C:ATP-binding cassette (ABC) transporter complex"/>
    <property type="evidence" value="ECO:0007669"/>
    <property type="project" value="TreeGrafter"/>
</dbReference>
<dbReference type="InterPro" id="IPR015856">
    <property type="entry name" value="ABC_transpr_CbiO/EcfA_su"/>
</dbReference>
<evidence type="ECO:0000256" key="9">
    <source>
        <dbReference type="ARBA" id="ARBA00023136"/>
    </source>
</evidence>
<organism evidence="12 13">
    <name type="scientific">Apilactobacillus ozensis DSM 23829 = JCM 17196</name>
    <dbReference type="NCBI Taxonomy" id="1423781"/>
    <lineage>
        <taxon>Bacteria</taxon>
        <taxon>Bacillati</taxon>
        <taxon>Bacillota</taxon>
        <taxon>Bacilli</taxon>
        <taxon>Lactobacillales</taxon>
        <taxon>Lactobacillaceae</taxon>
        <taxon>Apilactobacillus</taxon>
    </lineage>
</organism>
<dbReference type="NCBIfam" id="NF010167">
    <property type="entry name" value="PRK13648.1"/>
    <property type="match status" value="2"/>
</dbReference>
<dbReference type="PANTHER" id="PTHR43553">
    <property type="entry name" value="HEAVY METAL TRANSPORTER"/>
    <property type="match status" value="1"/>
</dbReference>
<reference evidence="12 13" key="1">
    <citation type="journal article" date="2015" name="Genome Announc.">
        <title>Expanding the biotechnology potential of lactobacilli through comparative genomics of 213 strains and associated genera.</title>
        <authorList>
            <person name="Sun Z."/>
            <person name="Harris H.M."/>
            <person name="McCann A."/>
            <person name="Guo C."/>
            <person name="Argimon S."/>
            <person name="Zhang W."/>
            <person name="Yang X."/>
            <person name="Jeffery I.B."/>
            <person name="Cooney J.C."/>
            <person name="Kagawa T.F."/>
            <person name="Liu W."/>
            <person name="Song Y."/>
            <person name="Salvetti E."/>
            <person name="Wrobel A."/>
            <person name="Rasinkangas P."/>
            <person name="Parkhill J."/>
            <person name="Rea M.C."/>
            <person name="O'Sullivan O."/>
            <person name="Ritari J."/>
            <person name="Douillard F.P."/>
            <person name="Paul Ross R."/>
            <person name="Yang R."/>
            <person name="Briner A.E."/>
            <person name="Felis G.E."/>
            <person name="de Vos W.M."/>
            <person name="Barrangou R."/>
            <person name="Klaenhammer T.R."/>
            <person name="Caufield P.W."/>
            <person name="Cui Y."/>
            <person name="Zhang H."/>
            <person name="O'Toole P.W."/>
        </authorList>
    </citation>
    <scope>NUCLEOTIDE SEQUENCE [LARGE SCALE GENOMIC DNA]</scope>
    <source>
        <strain evidence="12 13">DSM 23829</strain>
    </source>
</reference>
<dbReference type="FunFam" id="3.40.50.300:FF:001422">
    <property type="entry name" value="Cobalt ABC transporter ATP-binding protein"/>
    <property type="match status" value="1"/>
</dbReference>
<dbReference type="InterPro" id="IPR017871">
    <property type="entry name" value="ABC_transporter-like_CS"/>
</dbReference>
<dbReference type="OrthoDB" id="501320at2"/>
<dbReference type="FunFam" id="3.40.50.300:FF:000224">
    <property type="entry name" value="Energy-coupling factor transporter ATP-binding protein EcfA"/>
    <property type="match status" value="1"/>
</dbReference>
<comment type="caution">
    <text evidence="12">The sequence shown here is derived from an EMBL/GenBank/DDBJ whole genome shotgun (WGS) entry which is preliminary data.</text>
</comment>
<dbReference type="PROSITE" id="PS50893">
    <property type="entry name" value="ABC_TRANSPORTER_2"/>
    <property type="match status" value="2"/>
</dbReference>
<dbReference type="AlphaFoldDB" id="A0A0R2AT64"/>
<evidence type="ECO:0000256" key="10">
    <source>
        <dbReference type="ARBA" id="ARBA00025157"/>
    </source>
</evidence>
<dbReference type="InterPro" id="IPR050095">
    <property type="entry name" value="ECF_ABC_transporter_ATP-bd"/>
</dbReference>
<evidence type="ECO:0000256" key="6">
    <source>
        <dbReference type="ARBA" id="ARBA00022741"/>
    </source>
</evidence>
<keyword evidence="4" id="KW-1003">Cell membrane</keyword>
<evidence type="ECO:0000256" key="2">
    <source>
        <dbReference type="ARBA" id="ARBA00005417"/>
    </source>
</evidence>